<sequence length="243" mass="28079">MFSKILFYNIFNQGKKELLDEIEKRDKVNIISGNPEILYSGLYNDILKECFTDKTALIIPDGIGTVISSKLVNQPVKEKIAGIEVMDLIIEKAYKENKGIYLVGAKKEIIEKCIYNLKEKYEHLNILGHHDGYFSMDNCEEIIEDIKNKKPYALFVAMGCPRQETFIWRNINELPCKVFMGVGGSFDVLSGNTSRAPEFMINMGLEWLYRTFKEPFRIKRLFVIPKFIIKVCFYKKGGRGCEK</sequence>
<dbReference type="EC" id="2.4.1.187" evidence="5"/>
<dbReference type="RefSeq" id="WP_243117972.1">
    <property type="nucleotide sequence ID" value="NZ_CBCRUQ010000003.1"/>
</dbReference>
<dbReference type="KEGG" id="hhw:NCTC503_01990"/>
<dbReference type="NCBIfam" id="TIGR00696">
    <property type="entry name" value="wecG_tagA_cpsF"/>
    <property type="match status" value="1"/>
</dbReference>
<dbReference type="InterPro" id="IPR034714">
    <property type="entry name" value="TagA_TarA"/>
</dbReference>
<evidence type="ECO:0000313" key="6">
    <source>
        <dbReference type="EMBL" id="VTQ92695.1"/>
    </source>
</evidence>
<dbReference type="Pfam" id="PF03808">
    <property type="entry name" value="Glyco_tran_WecG"/>
    <property type="match status" value="1"/>
</dbReference>
<dbReference type="PANTHER" id="PTHR34136">
    <property type="match status" value="1"/>
</dbReference>
<name>A0A4U9RL07_HATHI</name>
<dbReference type="Proteomes" id="UP000308489">
    <property type="component" value="Chromosome 1"/>
</dbReference>
<dbReference type="EMBL" id="LR590481">
    <property type="protein sequence ID" value="VTQ92695.1"/>
    <property type="molecule type" value="Genomic_DNA"/>
</dbReference>
<protein>
    <recommendedName>
        <fullName evidence="5">N-acetylglucosaminyldiphosphoundecaprenol N-acetyl-beta-D-mannosaminyltransferase</fullName>
        <ecNumber evidence="5">2.4.1.187</ecNumber>
    </recommendedName>
    <alternativeName>
        <fullName evidence="5">N-acetylmannosaminyltransferase</fullName>
    </alternativeName>
    <alternativeName>
        <fullName evidence="5">UDP-N-acetylmannosamine transferase</fullName>
    </alternativeName>
    <alternativeName>
        <fullName evidence="5">UDP-N-acetylmannosamine:N-acetylglucosaminyl pyrophosphorylundecaprenol N-acetylmannosaminyltransferase</fullName>
    </alternativeName>
</protein>
<dbReference type="AlphaFoldDB" id="A0A4U9RL07"/>
<keyword evidence="2 5" id="KW-0808">Transferase</keyword>
<reference evidence="6 7" key="1">
    <citation type="submission" date="2019-05" db="EMBL/GenBank/DDBJ databases">
        <authorList>
            <consortium name="Pathogen Informatics"/>
        </authorList>
    </citation>
    <scope>NUCLEOTIDE SEQUENCE [LARGE SCALE GENOMIC DNA]</scope>
    <source>
        <strain evidence="6 7">NCTC503</strain>
    </source>
</reference>
<accession>A0A4U9RL07</accession>
<dbReference type="PANTHER" id="PTHR34136:SF1">
    <property type="entry name" value="UDP-N-ACETYL-D-MANNOSAMINURONIC ACID TRANSFERASE"/>
    <property type="match status" value="1"/>
</dbReference>
<dbReference type="GO" id="GO:0071555">
    <property type="term" value="P:cell wall organization"/>
    <property type="evidence" value="ECO:0007669"/>
    <property type="project" value="UniProtKB-KW"/>
</dbReference>
<evidence type="ECO:0000313" key="7">
    <source>
        <dbReference type="Proteomes" id="UP000308489"/>
    </source>
</evidence>
<dbReference type="InterPro" id="IPR004629">
    <property type="entry name" value="WecG_TagA_CpsF"/>
</dbReference>
<evidence type="ECO:0000256" key="4">
    <source>
        <dbReference type="ARBA" id="ARBA00023316"/>
    </source>
</evidence>
<comment type="similarity">
    <text evidence="5">Belongs to the glycosyltransferase 26 family. TagA/TarA subfamily.</text>
</comment>
<evidence type="ECO:0000256" key="2">
    <source>
        <dbReference type="ARBA" id="ARBA00022679"/>
    </source>
</evidence>
<dbReference type="UniPathway" id="UPA00632"/>
<keyword evidence="1 5" id="KW-0328">Glycosyltransferase</keyword>
<comment type="catalytic activity">
    <reaction evidence="5">
        <text>UDP-N-acetyl-alpha-D-mannosamine + N-acetyl-alpha-D-glucosaminyl-di-trans,octa-cis-undecaprenyl diphosphate = N-acetyl-beta-D-mannosaminyl-(1-&gt;4)-N-acetyl-alpha-D-glucosaminyl di-trans,octa-cis-undecaprenyl diphosphate + UDP + H(+)</text>
        <dbReference type="Rhea" id="RHEA:16053"/>
        <dbReference type="ChEBI" id="CHEBI:15378"/>
        <dbReference type="ChEBI" id="CHEBI:58223"/>
        <dbReference type="ChEBI" id="CHEBI:62959"/>
        <dbReference type="ChEBI" id="CHEBI:68623"/>
        <dbReference type="ChEBI" id="CHEBI:132210"/>
        <dbReference type="EC" id="2.4.1.187"/>
    </reaction>
</comment>
<comment type="pathway">
    <text evidence="5">Cell wall biogenesis; teichoic acid biosynthesis.</text>
</comment>
<keyword evidence="7" id="KW-1185">Reference proteome</keyword>
<dbReference type="GO" id="GO:0019350">
    <property type="term" value="P:teichoic acid biosynthetic process"/>
    <property type="evidence" value="ECO:0007669"/>
    <property type="project" value="UniProtKB-UniRule"/>
</dbReference>
<evidence type="ECO:0000256" key="5">
    <source>
        <dbReference type="HAMAP-Rule" id="MF_02070"/>
    </source>
</evidence>
<organism evidence="6 7">
    <name type="scientific">Hathewaya histolytica</name>
    <name type="common">Clostridium histolyticum</name>
    <dbReference type="NCBI Taxonomy" id="1498"/>
    <lineage>
        <taxon>Bacteria</taxon>
        <taxon>Bacillati</taxon>
        <taxon>Bacillota</taxon>
        <taxon>Clostridia</taxon>
        <taxon>Eubacteriales</taxon>
        <taxon>Clostridiaceae</taxon>
        <taxon>Hathewaya</taxon>
    </lineage>
</organism>
<proteinExistence type="inferred from homology"/>
<dbReference type="CDD" id="cd06533">
    <property type="entry name" value="Glyco_transf_WecG_TagA"/>
    <property type="match status" value="1"/>
</dbReference>
<evidence type="ECO:0000256" key="1">
    <source>
        <dbReference type="ARBA" id="ARBA00022676"/>
    </source>
</evidence>
<dbReference type="HAMAP" id="MF_02070">
    <property type="entry name" value="TagA_TarA"/>
    <property type="match status" value="1"/>
</dbReference>
<evidence type="ECO:0000256" key="3">
    <source>
        <dbReference type="ARBA" id="ARBA00022944"/>
    </source>
</evidence>
<keyword evidence="4 5" id="KW-0961">Cell wall biogenesis/degradation</keyword>
<keyword evidence="3 5" id="KW-0777">Teichoic acid biosynthesis</keyword>
<comment type="function">
    <text evidence="5">Catalyzes the conversion of GlcNAc-PP-undecaprenol into ManNAc-GlcNAc-PP-undecaprenol, the first committed lipid intermediate in the de novo synthesis of teichoic acid.</text>
</comment>
<dbReference type="GO" id="GO:0047244">
    <property type="term" value="F:N-acetylglucosaminyldiphosphoundecaprenol N-acetyl-beta-D-mannosaminyltransferase activity"/>
    <property type="evidence" value="ECO:0007669"/>
    <property type="project" value="UniProtKB-UniRule"/>
</dbReference>
<gene>
    <name evidence="6" type="primary">tagA</name>
    <name evidence="6" type="ORF">NCTC503_01990</name>
</gene>